<feature type="coiled-coil region" evidence="1">
    <location>
        <begin position="6"/>
        <end position="74"/>
    </location>
</feature>
<name>A0A498JB50_MALDO</name>
<dbReference type="PANTHER" id="PTHR16441:SF0">
    <property type="entry name" value="COILED-COIL DOMAIN-CONTAINING PROTEIN 93"/>
    <property type="match status" value="1"/>
</dbReference>
<protein>
    <recommendedName>
        <fullName evidence="2">CCDC93 coiled-coil domain-containing protein</fullName>
    </recommendedName>
</protein>
<comment type="caution">
    <text evidence="3">The sequence shown here is derived from an EMBL/GenBank/DDBJ whole genome shotgun (WGS) entry which is preliminary data.</text>
</comment>
<evidence type="ECO:0000259" key="2">
    <source>
        <dbReference type="Pfam" id="PF09762"/>
    </source>
</evidence>
<evidence type="ECO:0000256" key="1">
    <source>
        <dbReference type="SAM" id="Coils"/>
    </source>
</evidence>
<dbReference type="AlphaFoldDB" id="A0A498JB50"/>
<dbReference type="Proteomes" id="UP000290289">
    <property type="component" value="Chromosome 8"/>
</dbReference>
<proteinExistence type="predicted"/>
<keyword evidence="1" id="KW-0175">Coiled coil</keyword>
<sequence>MSKDNLNKLIQKKVSSTNELQSLREKIEKGGAETAVEKLVSLKQSLKELERQELEVQSLSNSVLEAEVRRLEDQIENGFDSEDVPDELDRLLSESEAKIGSAKREVAAKLRAVLAVQRQIDDVPSQSELVQYECRLSELNAQIQGKLQQTRKYYATYNALLEIKEYMLKETSLLNSISSQFQEAINSTDGRMKLINSMEGIIKGSQQKLRKVQLELQEEQKVCDALKEKYFAASAEQRHCYSLLKALQYLGNYNFLALSLSLATTTQMRNVQRMRYSEEVLLQTSPEIEVFNHRHATAYQSHAH</sequence>
<keyword evidence="4" id="KW-1185">Reference proteome</keyword>
<feature type="coiled-coil region" evidence="1">
    <location>
        <begin position="202"/>
        <end position="229"/>
    </location>
</feature>
<evidence type="ECO:0000313" key="4">
    <source>
        <dbReference type="Proteomes" id="UP000290289"/>
    </source>
</evidence>
<dbReference type="InterPro" id="IPR039116">
    <property type="entry name" value="CCDC93"/>
</dbReference>
<dbReference type="STRING" id="3750.A0A498JB50"/>
<evidence type="ECO:0000313" key="3">
    <source>
        <dbReference type="EMBL" id="RXH92007.1"/>
    </source>
</evidence>
<accession>A0A498JB50</accession>
<organism evidence="3 4">
    <name type="scientific">Malus domestica</name>
    <name type="common">Apple</name>
    <name type="synonym">Pyrus malus</name>
    <dbReference type="NCBI Taxonomy" id="3750"/>
    <lineage>
        <taxon>Eukaryota</taxon>
        <taxon>Viridiplantae</taxon>
        <taxon>Streptophyta</taxon>
        <taxon>Embryophyta</taxon>
        <taxon>Tracheophyta</taxon>
        <taxon>Spermatophyta</taxon>
        <taxon>Magnoliopsida</taxon>
        <taxon>eudicotyledons</taxon>
        <taxon>Gunneridae</taxon>
        <taxon>Pentapetalae</taxon>
        <taxon>rosids</taxon>
        <taxon>fabids</taxon>
        <taxon>Rosales</taxon>
        <taxon>Rosaceae</taxon>
        <taxon>Amygdaloideae</taxon>
        <taxon>Maleae</taxon>
        <taxon>Malus</taxon>
    </lineage>
</organism>
<dbReference type="Pfam" id="PF09762">
    <property type="entry name" value="CCDC93_CC"/>
    <property type="match status" value="1"/>
</dbReference>
<dbReference type="PANTHER" id="PTHR16441">
    <property type="entry name" value="FIDIPIDINE"/>
    <property type="match status" value="1"/>
</dbReference>
<reference evidence="3 4" key="1">
    <citation type="submission" date="2018-10" db="EMBL/GenBank/DDBJ databases">
        <title>A high-quality apple genome assembly.</title>
        <authorList>
            <person name="Hu J."/>
        </authorList>
    </citation>
    <scope>NUCLEOTIDE SEQUENCE [LARGE SCALE GENOMIC DNA]</scope>
    <source>
        <strain evidence="4">cv. HFTH1</strain>
        <tissue evidence="3">Young leaf</tissue>
    </source>
</reference>
<dbReference type="InterPro" id="IPR019159">
    <property type="entry name" value="CCDC93_CC"/>
</dbReference>
<dbReference type="GO" id="GO:0006893">
    <property type="term" value="P:Golgi to plasma membrane transport"/>
    <property type="evidence" value="ECO:0007669"/>
    <property type="project" value="TreeGrafter"/>
</dbReference>
<feature type="domain" description="CCDC93 coiled-coil" evidence="2">
    <location>
        <begin position="5"/>
        <end position="248"/>
    </location>
</feature>
<dbReference type="EMBL" id="RDQH01000334">
    <property type="protein sequence ID" value="RXH92007.1"/>
    <property type="molecule type" value="Genomic_DNA"/>
</dbReference>
<gene>
    <name evidence="3" type="ORF">DVH24_021030</name>
</gene>